<keyword evidence="2" id="KW-1185">Reference proteome</keyword>
<proteinExistence type="predicted"/>
<reference evidence="1" key="1">
    <citation type="submission" date="2022-04" db="EMBL/GenBank/DDBJ databases">
        <title>Jade perch genome.</title>
        <authorList>
            <person name="Chao B."/>
        </authorList>
    </citation>
    <scope>NUCLEOTIDE SEQUENCE</scope>
    <source>
        <strain evidence="1">CB-2022</strain>
    </source>
</reference>
<name>A0ACB8WXC0_9TELE</name>
<dbReference type="EMBL" id="CM041535">
    <property type="protein sequence ID" value="KAI3372174.1"/>
    <property type="molecule type" value="Genomic_DNA"/>
</dbReference>
<organism evidence="1 2">
    <name type="scientific">Scortum barcoo</name>
    <name type="common">barcoo grunter</name>
    <dbReference type="NCBI Taxonomy" id="214431"/>
    <lineage>
        <taxon>Eukaryota</taxon>
        <taxon>Metazoa</taxon>
        <taxon>Chordata</taxon>
        <taxon>Craniata</taxon>
        <taxon>Vertebrata</taxon>
        <taxon>Euteleostomi</taxon>
        <taxon>Actinopterygii</taxon>
        <taxon>Neopterygii</taxon>
        <taxon>Teleostei</taxon>
        <taxon>Neoteleostei</taxon>
        <taxon>Acanthomorphata</taxon>
        <taxon>Eupercaria</taxon>
        <taxon>Centrarchiformes</taxon>
        <taxon>Terapontoidei</taxon>
        <taxon>Terapontidae</taxon>
        <taxon>Scortum</taxon>
    </lineage>
</organism>
<protein>
    <submittedName>
        <fullName evidence="1">Uncharacterized protein</fullName>
    </submittedName>
</protein>
<gene>
    <name evidence="1" type="ORF">L3Q82_007028</name>
</gene>
<dbReference type="Proteomes" id="UP000831701">
    <property type="component" value="Chromosome 5"/>
</dbReference>
<accession>A0ACB8WXC0</accession>
<sequence>MWAWRSVLCVSLACGLALDSNTIRSSKETTQSAELPDRSHGDQVDRPVQRQTETNSHREPKPPCSTPECYTAQRGGCSNRAQRRPSLQDRQVDRQVDREAGRQVSTDGFNRTKAPEMSSCVRSGDCAAGLCCVRYLTSKRCQRIPVEGEACLLRGSKLRRKLGRHATATPWADLLHAAVSRAEPKAKPRARGCVGQPLGQGQGQRKTRHSGKKRRTAERSC</sequence>
<comment type="caution">
    <text evidence="1">The sequence shown here is derived from an EMBL/GenBank/DDBJ whole genome shotgun (WGS) entry which is preliminary data.</text>
</comment>
<evidence type="ECO:0000313" key="2">
    <source>
        <dbReference type="Proteomes" id="UP000831701"/>
    </source>
</evidence>
<evidence type="ECO:0000313" key="1">
    <source>
        <dbReference type="EMBL" id="KAI3372174.1"/>
    </source>
</evidence>